<dbReference type="InterPro" id="IPR056789">
    <property type="entry name" value="LRR_R13L1-DRL21"/>
</dbReference>
<dbReference type="EMBL" id="JANJYI010000004">
    <property type="protein sequence ID" value="KAK2654533.1"/>
    <property type="molecule type" value="Genomic_DNA"/>
</dbReference>
<evidence type="ECO:0000313" key="2">
    <source>
        <dbReference type="EMBL" id="KAK2654533.1"/>
    </source>
</evidence>
<accession>A0AAD9X8Q8</accession>
<evidence type="ECO:0000313" key="3">
    <source>
        <dbReference type="Proteomes" id="UP001280121"/>
    </source>
</evidence>
<dbReference type="InterPro" id="IPR032675">
    <property type="entry name" value="LRR_dom_sf"/>
</dbReference>
<protein>
    <recommendedName>
        <fullName evidence="1">R13L1/DRL21-like LRR repeat region domain-containing protein</fullName>
    </recommendedName>
</protein>
<keyword evidence="3" id="KW-1185">Reference proteome</keyword>
<dbReference type="SUPFAM" id="SSF52047">
    <property type="entry name" value="RNI-like"/>
    <property type="match status" value="1"/>
</dbReference>
<dbReference type="Pfam" id="PF25019">
    <property type="entry name" value="LRR_R13L1-DRL21"/>
    <property type="match status" value="1"/>
</dbReference>
<feature type="domain" description="R13L1/DRL21-like LRR repeat region" evidence="1">
    <location>
        <begin position="2"/>
        <end position="87"/>
    </location>
</feature>
<evidence type="ECO:0000259" key="1">
    <source>
        <dbReference type="Pfam" id="PF25019"/>
    </source>
</evidence>
<name>A0AAD9X8Q8_9ROSI</name>
<proteinExistence type="predicted"/>
<sequence length="223" mass="25995">MELLFNSNEEIEGRTNEDDKFLLEVLQPPSNLEELKIAQYGGNTVSPSWLIPLTKLRRLTLSYCEICEHVPPLGRLSSLEYLSLNNMSSLKRVGEFLRIESDVASSSSSFIIAFPKLKSLKFESLDEWEEWDITRREDEDVTIMPCLRPLTIDFCIELKVLPDFIPRKTSLEELNINLCLKLKERYEREIGEDWSKISHIPTVNIESTLRRAYESQRDSFYPE</sequence>
<comment type="caution">
    <text evidence="2">The sequence shown here is derived from an EMBL/GenBank/DDBJ whole genome shotgun (WGS) entry which is preliminary data.</text>
</comment>
<dbReference type="PANTHER" id="PTHR47186:SF30">
    <property type="entry name" value="EF-HAND DOMAIN-CONTAINING PROTEIN"/>
    <property type="match status" value="1"/>
</dbReference>
<organism evidence="2 3">
    <name type="scientific">Dipteronia dyeriana</name>
    <dbReference type="NCBI Taxonomy" id="168575"/>
    <lineage>
        <taxon>Eukaryota</taxon>
        <taxon>Viridiplantae</taxon>
        <taxon>Streptophyta</taxon>
        <taxon>Embryophyta</taxon>
        <taxon>Tracheophyta</taxon>
        <taxon>Spermatophyta</taxon>
        <taxon>Magnoliopsida</taxon>
        <taxon>eudicotyledons</taxon>
        <taxon>Gunneridae</taxon>
        <taxon>Pentapetalae</taxon>
        <taxon>rosids</taxon>
        <taxon>malvids</taxon>
        <taxon>Sapindales</taxon>
        <taxon>Sapindaceae</taxon>
        <taxon>Hippocastanoideae</taxon>
        <taxon>Acereae</taxon>
        <taxon>Dipteronia</taxon>
    </lineage>
</organism>
<reference evidence="2" key="1">
    <citation type="journal article" date="2023" name="Plant J.">
        <title>Genome sequences and population genomics provide insights into the demographic history, inbreeding, and mutation load of two 'living fossil' tree species of Dipteronia.</title>
        <authorList>
            <person name="Feng Y."/>
            <person name="Comes H.P."/>
            <person name="Chen J."/>
            <person name="Zhu S."/>
            <person name="Lu R."/>
            <person name="Zhang X."/>
            <person name="Li P."/>
            <person name="Qiu J."/>
            <person name="Olsen K.M."/>
            <person name="Qiu Y."/>
        </authorList>
    </citation>
    <scope>NUCLEOTIDE SEQUENCE</scope>
    <source>
        <strain evidence="2">KIB01</strain>
    </source>
</reference>
<dbReference type="PANTHER" id="PTHR47186">
    <property type="entry name" value="LEUCINE-RICH REPEAT-CONTAINING PROTEIN 57"/>
    <property type="match status" value="1"/>
</dbReference>
<dbReference type="AlphaFoldDB" id="A0AAD9X8Q8"/>
<dbReference type="Gene3D" id="3.80.10.10">
    <property type="entry name" value="Ribonuclease Inhibitor"/>
    <property type="match status" value="1"/>
</dbReference>
<dbReference type="Proteomes" id="UP001280121">
    <property type="component" value="Unassembled WGS sequence"/>
</dbReference>
<gene>
    <name evidence="2" type="ORF">Ddye_014389</name>
</gene>